<keyword evidence="1" id="KW-1133">Transmembrane helix</keyword>
<proteinExistence type="predicted"/>
<name>A0A6T9Y3Y8_ALTMA</name>
<evidence type="ECO:0000313" key="3">
    <source>
        <dbReference type="Proteomes" id="UP000509458"/>
    </source>
</evidence>
<evidence type="ECO:0000313" key="2">
    <source>
        <dbReference type="EMBL" id="CAB9494093.1"/>
    </source>
</evidence>
<dbReference type="Proteomes" id="UP000509458">
    <property type="component" value="Chromosome"/>
</dbReference>
<dbReference type="EMBL" id="LR812090">
    <property type="protein sequence ID" value="CAB9494093.1"/>
    <property type="molecule type" value="Genomic_DNA"/>
</dbReference>
<keyword evidence="1" id="KW-0812">Transmembrane</keyword>
<evidence type="ECO:0000256" key="1">
    <source>
        <dbReference type="SAM" id="Phobius"/>
    </source>
</evidence>
<keyword evidence="1" id="KW-0472">Membrane</keyword>
<accession>A0A6T9Y3Y8</accession>
<sequence length="109" mass="12159">MCIYQWMMLNILSLFRYTGLVLLHAINYLSALLQLLISFSVSTYNTPSILLNLHYAVPICTLFIAVCSSANSKYVLINIGLQLPFALFALFALYFLGQGFVPSTLRNGA</sequence>
<protein>
    <submittedName>
        <fullName evidence="2">Uncharacterized protein</fullName>
    </submittedName>
</protein>
<organism evidence="2 3">
    <name type="scientific">Alteromonas macleodii</name>
    <name type="common">Pseudoalteromonas macleodii</name>
    <dbReference type="NCBI Taxonomy" id="28108"/>
    <lineage>
        <taxon>Bacteria</taxon>
        <taxon>Pseudomonadati</taxon>
        <taxon>Pseudomonadota</taxon>
        <taxon>Gammaproteobacteria</taxon>
        <taxon>Alteromonadales</taxon>
        <taxon>Alteromonadaceae</taxon>
        <taxon>Alteromonas/Salinimonas group</taxon>
        <taxon>Alteromonas</taxon>
    </lineage>
</organism>
<feature type="transmembrane region" description="Helical" evidence="1">
    <location>
        <begin position="74"/>
        <end position="96"/>
    </location>
</feature>
<feature type="transmembrane region" description="Helical" evidence="1">
    <location>
        <begin position="49"/>
        <end position="67"/>
    </location>
</feature>
<dbReference type="AlphaFoldDB" id="A0A6T9Y3Y8"/>
<gene>
    <name evidence="2" type="ORF">ALFOR1_31038</name>
</gene>
<reference evidence="2 3" key="1">
    <citation type="submission" date="2020-06" db="EMBL/GenBank/DDBJ databases">
        <authorList>
            <person name="Duchaud E."/>
        </authorList>
    </citation>
    <scope>NUCLEOTIDE SEQUENCE [LARGE SCALE GENOMIC DNA]</scope>
    <source>
        <strain evidence="2">Alteromonas fortis</strain>
    </source>
</reference>
<feature type="transmembrane region" description="Helical" evidence="1">
    <location>
        <begin position="14"/>
        <end position="37"/>
    </location>
</feature>